<dbReference type="Pfam" id="PF13439">
    <property type="entry name" value="Glyco_transf_4"/>
    <property type="match status" value="1"/>
</dbReference>
<evidence type="ECO:0000313" key="3">
    <source>
        <dbReference type="EMBL" id="NJX15163.1"/>
    </source>
</evidence>
<dbReference type="Pfam" id="PF00534">
    <property type="entry name" value="Glycos_transf_1"/>
    <property type="match status" value="1"/>
</dbReference>
<dbReference type="PANTHER" id="PTHR12526">
    <property type="entry name" value="GLYCOSYLTRANSFERASE"/>
    <property type="match status" value="1"/>
</dbReference>
<dbReference type="InterPro" id="IPR001296">
    <property type="entry name" value="Glyco_trans_1"/>
</dbReference>
<comment type="caution">
    <text evidence="3">The sequence shown here is derived from an EMBL/GenBank/DDBJ whole genome shotgun (WGS) entry which is preliminary data.</text>
</comment>
<dbReference type="CDD" id="cd03808">
    <property type="entry name" value="GT4_CapM-like"/>
    <property type="match status" value="1"/>
</dbReference>
<dbReference type="Proteomes" id="UP000760545">
    <property type="component" value="Unassembled WGS sequence"/>
</dbReference>
<feature type="domain" description="Glycosyltransferase subfamily 4-like N-terminal" evidence="2">
    <location>
        <begin position="29"/>
        <end position="169"/>
    </location>
</feature>
<dbReference type="SUPFAM" id="SSF53756">
    <property type="entry name" value="UDP-Glycosyltransferase/glycogen phosphorylase"/>
    <property type="match status" value="1"/>
</dbReference>
<proteinExistence type="predicted"/>
<dbReference type="RefSeq" id="WP_167917409.1">
    <property type="nucleotide sequence ID" value="NZ_JAAVJS010000007.1"/>
</dbReference>
<protein>
    <submittedName>
        <fullName evidence="3">Glycosyltransferase family 4 protein</fullName>
    </submittedName>
</protein>
<evidence type="ECO:0000313" key="4">
    <source>
        <dbReference type="Proteomes" id="UP000760545"/>
    </source>
</evidence>
<name>A0ABX1DEV2_9FLAO</name>
<sequence>MKKKFLIVSTISTTLNFFEGQVKFLNNYFDVELVTSPDDVLDFVSKREGVKVHPVKMMRDISPIQDLKSLYRLVMLFKKIKPHVVHGNTPKGGLLSMTAAWLTRVPVRIYYIHGLRFEGDAGLKRKILLSIERMSCYFATDIIAVSHGVKKNLKEQNITSKTPYIIGNGSANGINGEVFSVEAVDPDQNTKNQIRESDIVFGYVGRLVKDKGVNELVRVFSQLNKMYKNTKLLLVGWYEQDLDPLDKDVENEINENDNIIAVGGQNDVRPFLKLMDIFVFPSYREGFGVSVMEAAAMDLPIICSNITGCNEIVKHNYNGLLVDSKSESSLLEAMTYLLENPKQTDKLRQVTRKHILEKYNQQMVWQEAAKTYKTITEANFDIV</sequence>
<dbReference type="Gene3D" id="3.40.50.2000">
    <property type="entry name" value="Glycogen Phosphorylase B"/>
    <property type="match status" value="2"/>
</dbReference>
<feature type="domain" description="Glycosyl transferase family 1" evidence="1">
    <location>
        <begin position="188"/>
        <end position="353"/>
    </location>
</feature>
<accession>A0ABX1DEV2</accession>
<reference evidence="3 4" key="1">
    <citation type="submission" date="2020-03" db="EMBL/GenBank/DDBJ databases">
        <title>Tamlana sp. nov, isolated from XXX.</title>
        <authorList>
            <person name="Cao W.R."/>
        </authorList>
    </citation>
    <scope>NUCLEOTIDE SEQUENCE [LARGE SCALE GENOMIC DNA]</scope>
    <source>
        <strain evidence="3 4">HST1-43</strain>
    </source>
</reference>
<evidence type="ECO:0000259" key="1">
    <source>
        <dbReference type="Pfam" id="PF00534"/>
    </source>
</evidence>
<dbReference type="PANTHER" id="PTHR12526:SF630">
    <property type="entry name" value="GLYCOSYLTRANSFERASE"/>
    <property type="match status" value="1"/>
</dbReference>
<dbReference type="EMBL" id="JAAVJS010000007">
    <property type="protein sequence ID" value="NJX15163.1"/>
    <property type="molecule type" value="Genomic_DNA"/>
</dbReference>
<evidence type="ECO:0000259" key="2">
    <source>
        <dbReference type="Pfam" id="PF13439"/>
    </source>
</evidence>
<dbReference type="InterPro" id="IPR028098">
    <property type="entry name" value="Glyco_trans_4-like_N"/>
</dbReference>
<keyword evidence="4" id="KW-1185">Reference proteome</keyword>
<gene>
    <name evidence="3" type="ORF">HC176_06640</name>
</gene>
<organism evidence="3 4">
    <name type="scientific">Tamlana crocina</name>
    <dbReference type="NCBI Taxonomy" id="393006"/>
    <lineage>
        <taxon>Bacteria</taxon>
        <taxon>Pseudomonadati</taxon>
        <taxon>Bacteroidota</taxon>
        <taxon>Flavobacteriia</taxon>
        <taxon>Flavobacteriales</taxon>
        <taxon>Flavobacteriaceae</taxon>
        <taxon>Tamlana</taxon>
    </lineage>
</organism>